<dbReference type="InterPro" id="IPR004855">
    <property type="entry name" value="TFIIA_asu/bsu"/>
</dbReference>
<dbReference type="Gene3D" id="1.10.287.100">
    <property type="match status" value="1"/>
</dbReference>
<dbReference type="SUPFAM" id="SSF50784">
    <property type="entry name" value="Transcription factor IIA (TFIIA), beta-barrel domain"/>
    <property type="match status" value="1"/>
</dbReference>
<comment type="subcellular location">
    <subcellularLocation>
        <location evidence="1">Nucleus</location>
    </subcellularLocation>
</comment>
<proteinExistence type="inferred from homology"/>
<comment type="caution">
    <text evidence="6">The sequence shown here is derived from an EMBL/GenBank/DDBJ whole genome shotgun (WGS) entry which is preliminary data.</text>
</comment>
<evidence type="ECO:0000256" key="3">
    <source>
        <dbReference type="ARBA" id="ARBA00023163"/>
    </source>
</evidence>
<dbReference type="PANTHER" id="PTHR12694">
    <property type="entry name" value="TRANSCRIPTION INITIATION FACTOR IIA SUBUNIT 1"/>
    <property type="match status" value="1"/>
</dbReference>
<dbReference type="FunFam" id="2.30.18.10:FF:000005">
    <property type="entry name" value="transcription initiation factor IIA large subunit"/>
    <property type="match status" value="1"/>
</dbReference>
<dbReference type="GO" id="GO:0006367">
    <property type="term" value="P:transcription initiation at RNA polymerase II promoter"/>
    <property type="evidence" value="ECO:0007669"/>
    <property type="project" value="InterPro"/>
</dbReference>
<evidence type="ECO:0000256" key="4">
    <source>
        <dbReference type="ARBA" id="ARBA00023242"/>
    </source>
</evidence>
<dbReference type="InterPro" id="IPR009088">
    <property type="entry name" value="TFIIA_b-brl"/>
</dbReference>
<accession>A0A8T0IIU7</accession>
<dbReference type="Proteomes" id="UP000822688">
    <property type="component" value="Chromosome 3"/>
</dbReference>
<dbReference type="CDD" id="cd07976">
    <property type="entry name" value="TFIIA_alpha_beta_like"/>
    <property type="match status" value="2"/>
</dbReference>
<dbReference type="SMART" id="SM01371">
    <property type="entry name" value="TFIIA"/>
    <property type="match status" value="1"/>
</dbReference>
<keyword evidence="7" id="KW-1185">Reference proteome</keyword>
<evidence type="ECO:0000256" key="5">
    <source>
        <dbReference type="SAM" id="MobiDB-lite"/>
    </source>
</evidence>
<dbReference type="EMBL" id="CM026423">
    <property type="protein sequence ID" value="KAG0583232.1"/>
    <property type="molecule type" value="Genomic_DNA"/>
</dbReference>
<dbReference type="AlphaFoldDB" id="A0A8T0IIU7"/>
<keyword evidence="3" id="KW-0804">Transcription</keyword>
<dbReference type="Gene3D" id="2.30.18.10">
    <property type="entry name" value="Transcription factor IIA (TFIIA), beta-barrel domain"/>
    <property type="match status" value="1"/>
</dbReference>
<reference evidence="6" key="1">
    <citation type="submission" date="2020-06" db="EMBL/GenBank/DDBJ databases">
        <title>WGS assembly of Ceratodon purpureus strain R40.</title>
        <authorList>
            <person name="Carey S.B."/>
            <person name="Jenkins J."/>
            <person name="Shu S."/>
            <person name="Lovell J.T."/>
            <person name="Sreedasyam A."/>
            <person name="Maumus F."/>
            <person name="Tiley G.P."/>
            <person name="Fernandez-Pozo N."/>
            <person name="Barry K."/>
            <person name="Chen C."/>
            <person name="Wang M."/>
            <person name="Lipzen A."/>
            <person name="Daum C."/>
            <person name="Saski C.A."/>
            <person name="Payton A.C."/>
            <person name="Mcbreen J.C."/>
            <person name="Conrad R.E."/>
            <person name="Kollar L.M."/>
            <person name="Olsson S."/>
            <person name="Huttunen S."/>
            <person name="Landis J.B."/>
            <person name="Wickett N.J."/>
            <person name="Johnson M.G."/>
            <person name="Rensing S.A."/>
            <person name="Grimwood J."/>
            <person name="Schmutz J."/>
            <person name="Mcdaniel S.F."/>
        </authorList>
    </citation>
    <scope>NUCLEOTIDE SEQUENCE</scope>
    <source>
        <strain evidence="6">R40</strain>
    </source>
</reference>
<evidence type="ECO:0000256" key="1">
    <source>
        <dbReference type="ARBA" id="ARBA00004123"/>
    </source>
</evidence>
<dbReference type="GO" id="GO:0005672">
    <property type="term" value="C:transcription factor TFIIA complex"/>
    <property type="evidence" value="ECO:0007669"/>
    <property type="project" value="InterPro"/>
</dbReference>
<feature type="region of interest" description="Disordered" evidence="5">
    <location>
        <begin position="333"/>
        <end position="372"/>
    </location>
</feature>
<keyword evidence="4" id="KW-0539">Nucleus</keyword>
<sequence length="414" mass="45483">MANTKQLAKEKEMAMSVSNVYLHVVEDVINNVRADFQSEGVDDNVLNELQSLWELKLVQSGAIQESSGHEAPANPASKPTSQAVATPVHDLNVPYVATEEYEAPSNDMSFSRVSASASSREPVMFQYMPPGPSEESLQLNSGHHLPSRMGNGTPSSYMQQPAAWMNQKHRGVELNMNETYEEREEGDNGIAQMPVAAQGAPPITKDFLTISTGKRKHEEISSGYYIPQRDGAADDELSTSMGEACQNVHTEAVGSWVKERSIGRSEDSGLWLQQRQSADAAIEEMIRAKFLMHSGAVPQLDGIDDEYDDAVAEDYNEPEEDDVPPASVAATPAANVEPTESEGSEPPLNEDDDDDDVDDADHGDEEPATNHLVLAQFDKVTRSKNKWKCTLKDGIMHLNNRDILFVKATGEFEF</sequence>
<name>A0A8T0IIU7_CERPU</name>
<evidence type="ECO:0000313" key="7">
    <source>
        <dbReference type="Proteomes" id="UP000822688"/>
    </source>
</evidence>
<dbReference type="Pfam" id="PF03153">
    <property type="entry name" value="TFIIA"/>
    <property type="match status" value="1"/>
</dbReference>
<evidence type="ECO:0000256" key="2">
    <source>
        <dbReference type="ARBA" id="ARBA00010059"/>
    </source>
</evidence>
<organism evidence="6 7">
    <name type="scientific">Ceratodon purpureus</name>
    <name type="common">Fire moss</name>
    <name type="synonym">Dicranum purpureum</name>
    <dbReference type="NCBI Taxonomy" id="3225"/>
    <lineage>
        <taxon>Eukaryota</taxon>
        <taxon>Viridiplantae</taxon>
        <taxon>Streptophyta</taxon>
        <taxon>Embryophyta</taxon>
        <taxon>Bryophyta</taxon>
        <taxon>Bryophytina</taxon>
        <taxon>Bryopsida</taxon>
        <taxon>Dicranidae</taxon>
        <taxon>Pseudoditrichales</taxon>
        <taxon>Ditrichaceae</taxon>
        <taxon>Ceratodon</taxon>
    </lineage>
</organism>
<gene>
    <name evidence="6" type="ORF">KC19_3G119800</name>
</gene>
<dbReference type="FunFam" id="1.10.287.100:FF:000001">
    <property type="entry name" value="Transcription initiation factor IIA subunit"/>
    <property type="match status" value="1"/>
</dbReference>
<protein>
    <submittedName>
        <fullName evidence="6">Uncharacterized protein</fullName>
    </submittedName>
</protein>
<dbReference type="PANTHER" id="PTHR12694:SF8">
    <property type="entry name" value="TRANSCRIPTION INITIATION FACTOR IIA SUBUNIT 1"/>
    <property type="match status" value="1"/>
</dbReference>
<comment type="similarity">
    <text evidence="2">Belongs to the TFIIA subunit 1 family.</text>
</comment>
<dbReference type="SUPFAM" id="SSF47396">
    <property type="entry name" value="Transcription factor IIA (TFIIA), alpha-helical domain"/>
    <property type="match status" value="1"/>
</dbReference>
<evidence type="ECO:0000313" key="6">
    <source>
        <dbReference type="EMBL" id="KAG0583232.1"/>
    </source>
</evidence>
<feature type="compositionally biased region" description="Acidic residues" evidence="5">
    <location>
        <begin position="339"/>
        <end position="367"/>
    </location>
</feature>
<feature type="region of interest" description="Disordered" evidence="5">
    <location>
        <begin position="64"/>
        <end position="84"/>
    </location>
</feature>